<name>A0A850EHE6_9BACL</name>
<accession>A0A850EHE6</accession>
<comment type="caution">
    <text evidence="1">The sequence shown here is derived from an EMBL/GenBank/DDBJ whole genome shotgun (WGS) entry which is preliminary data.</text>
</comment>
<keyword evidence="2" id="KW-1185">Reference proteome</keyword>
<protein>
    <submittedName>
        <fullName evidence="1">YheC/YheD family protein</fullName>
    </submittedName>
</protein>
<dbReference type="RefSeq" id="WP_175371342.1">
    <property type="nucleotide sequence ID" value="NZ_JABWCS010000204.1"/>
</dbReference>
<reference evidence="1" key="1">
    <citation type="submission" date="2020-06" db="EMBL/GenBank/DDBJ databases">
        <title>Paenibacillus sp. nov., isolated from soil.</title>
        <authorList>
            <person name="Seo Y.L."/>
        </authorList>
    </citation>
    <scope>NUCLEOTIDE SEQUENCE [LARGE SCALE GENOMIC DNA]</scope>
    <source>
        <strain evidence="1">JW14</strain>
    </source>
</reference>
<dbReference type="AlphaFoldDB" id="A0A850EHE6"/>
<dbReference type="SUPFAM" id="SSF56059">
    <property type="entry name" value="Glutathione synthetase ATP-binding domain-like"/>
    <property type="match status" value="1"/>
</dbReference>
<evidence type="ECO:0000313" key="2">
    <source>
        <dbReference type="Proteomes" id="UP000564806"/>
    </source>
</evidence>
<dbReference type="Proteomes" id="UP000564806">
    <property type="component" value="Unassembled WGS sequence"/>
</dbReference>
<dbReference type="Pfam" id="PF14398">
    <property type="entry name" value="ATPgrasp_YheCD"/>
    <property type="match status" value="1"/>
</dbReference>
<dbReference type="EMBL" id="JABWCS010000204">
    <property type="protein sequence ID" value="NUU60763.1"/>
    <property type="molecule type" value="Genomic_DNA"/>
</dbReference>
<gene>
    <name evidence="1" type="ORF">HPT30_10440</name>
</gene>
<evidence type="ECO:0000313" key="1">
    <source>
        <dbReference type="EMBL" id="NUU60763.1"/>
    </source>
</evidence>
<dbReference type="Gene3D" id="3.30.470.20">
    <property type="entry name" value="ATP-grasp fold, B domain"/>
    <property type="match status" value="1"/>
</dbReference>
<dbReference type="InterPro" id="IPR026838">
    <property type="entry name" value="YheC/D"/>
</dbReference>
<proteinExistence type="predicted"/>
<organism evidence="1 2">
    <name type="scientific">Paenibacillus agri</name>
    <dbReference type="NCBI Taxonomy" id="2744309"/>
    <lineage>
        <taxon>Bacteria</taxon>
        <taxon>Bacillati</taxon>
        <taxon>Bacillota</taxon>
        <taxon>Bacilli</taxon>
        <taxon>Bacillales</taxon>
        <taxon>Paenibacillaceae</taxon>
        <taxon>Paenibacillus</taxon>
    </lineage>
</organism>
<sequence>MGQQLVGILLNAAMHRGVPRLRTGQESLSNYEEAAAVYGLVPCFLRLDEIDTDSGFSAAYIKETQGYRRAIIPTPTVIHNRAIYHQNSSGMKRLLRHGPRVFNAWNRYGKDEIHTLLRKSAELRDFLPATALGLSGLKLMMERFPDLILKPCRGSIGKGVMRLIHRNAGNWTWIYYSARSRHWVSVPVSIDALPRALRSHLVSVPYLVQERIPLAVIGRRPFDLRVTVQRGWGGEWQITGMFAKVAAPGGFVSNIARGGEALRSNVALEKAFPGETAAHLRMSVGTLGLAVARWLEQGLPELADVGLDIGIAANGRLFFIECNGRDQRYGFRKAGLAETWKDSYRRPMGYARFLLENGRP</sequence>